<feature type="domain" description="PAS" evidence="2">
    <location>
        <begin position="226"/>
        <end position="282"/>
    </location>
</feature>
<dbReference type="PROSITE" id="PS50885">
    <property type="entry name" value="HAMP"/>
    <property type="match status" value="1"/>
</dbReference>
<dbReference type="InterPro" id="IPR000160">
    <property type="entry name" value="GGDEF_dom"/>
</dbReference>
<dbReference type="GO" id="GO:0016020">
    <property type="term" value="C:membrane"/>
    <property type="evidence" value="ECO:0007669"/>
    <property type="project" value="InterPro"/>
</dbReference>
<dbReference type="GO" id="GO:0007165">
    <property type="term" value="P:signal transduction"/>
    <property type="evidence" value="ECO:0007669"/>
    <property type="project" value="InterPro"/>
</dbReference>
<dbReference type="Gene3D" id="3.20.20.450">
    <property type="entry name" value="EAL domain"/>
    <property type="match status" value="1"/>
</dbReference>
<dbReference type="PANTHER" id="PTHR44757">
    <property type="entry name" value="DIGUANYLATE CYCLASE DGCP"/>
    <property type="match status" value="1"/>
</dbReference>
<dbReference type="InterPro" id="IPR001633">
    <property type="entry name" value="EAL_dom"/>
</dbReference>
<dbReference type="InterPro" id="IPR043128">
    <property type="entry name" value="Rev_trsase/Diguanyl_cyclase"/>
</dbReference>
<dbReference type="PROSITE" id="PS50887">
    <property type="entry name" value="GGDEF"/>
    <property type="match status" value="1"/>
</dbReference>
<dbReference type="Pfam" id="PF00990">
    <property type="entry name" value="GGDEF"/>
    <property type="match status" value="1"/>
</dbReference>
<dbReference type="InterPro" id="IPR000700">
    <property type="entry name" value="PAS-assoc_C"/>
</dbReference>
<protein>
    <submittedName>
        <fullName evidence="7">Diguanylate cyclase</fullName>
    </submittedName>
</protein>
<keyword evidence="1" id="KW-0472">Membrane</keyword>
<feature type="transmembrane region" description="Helical" evidence="1">
    <location>
        <begin position="146"/>
        <end position="167"/>
    </location>
</feature>
<proteinExistence type="predicted"/>
<dbReference type="PROSITE" id="PS50883">
    <property type="entry name" value="EAL"/>
    <property type="match status" value="1"/>
</dbReference>
<feature type="domain" description="HAMP" evidence="5">
    <location>
        <begin position="169"/>
        <end position="221"/>
    </location>
</feature>
<dbReference type="Gene3D" id="3.30.450.20">
    <property type="entry name" value="PAS domain"/>
    <property type="match status" value="1"/>
</dbReference>
<sequence>MNHSVESRFITIVSAALLGVVVPLFTLFLALSSQQVASAQRDQIELLLSTNARALGKPVWELDEDTIRQTALTILADPSVHSVTVDDRLRKLKVSESDLKAFDPDGMDKISLPISYKSIQGEQTVGDIAVFVEAPGWFAALNETEFAFIFIFVLAVLTVFLAALVGNRLMVITPLMRLAAAIEATRKLGARHHVDWRSNDEIGRLATSFNEMQIQLERDEKELKRAHQQTTEIYNRTPAMLFSLDQEDLIGAVSDYWLLATGYSRDDVIGQPFTNLVVPVDHAVFAGRKSKLRHDGRSVEATVRFVCRNGNVMDVLIIERELDAQYGTSGSLNVMTDITELKQSEQRNRQQAITDHLTGLINRQGFEAILDLKISEADRNDIRLACLFVDLDRFKSVNDNFGHAAGDDLLRQFVARIRPLLRSGDTASRLGGDEFAFLLAGDKDQSWAHELCDKIVELFETPFVVAGATVRLSASVGVAFYPDHASGAADLLHKSDLAMYARKRDGKNGAQIFDPAILEKTRERAEIEKDIQDAIAGNWFEAFFQPIVDLEGGAIIGFEALMRMRHPVKGILSPAAIIEVAEENGSVGTIGNLILESAVANLARVQQEFGLPDAYVAVNFSPLQFECSLPTRLAALLGQYGLRPNRLVIEITEAVLMHDNPEVRNVLNEIQQFGCRIALDDFGTGYSSLSYMSRFPVDIVKIDQSFIRSIEEHTDVGRKNRMLVEGISAISHKMNCKVIAEGVETAEQQGVLRNMGVDFAQGYLFSRPLPVDALHSILSHRQQSLNGTIVA</sequence>
<evidence type="ECO:0000313" key="7">
    <source>
        <dbReference type="EMBL" id="KEQ09887.1"/>
    </source>
</evidence>
<dbReference type="EMBL" id="JOKJ01000005">
    <property type="protein sequence ID" value="KEQ09887.1"/>
    <property type="molecule type" value="Genomic_DNA"/>
</dbReference>
<evidence type="ECO:0000259" key="6">
    <source>
        <dbReference type="PROSITE" id="PS50887"/>
    </source>
</evidence>
<dbReference type="InterPro" id="IPR003660">
    <property type="entry name" value="HAMP_dom"/>
</dbReference>
<dbReference type="CDD" id="cd01949">
    <property type="entry name" value="GGDEF"/>
    <property type="match status" value="1"/>
</dbReference>
<dbReference type="Gene3D" id="6.10.340.10">
    <property type="match status" value="1"/>
</dbReference>
<evidence type="ECO:0000259" key="4">
    <source>
        <dbReference type="PROSITE" id="PS50883"/>
    </source>
</evidence>
<dbReference type="SUPFAM" id="SSF55785">
    <property type="entry name" value="PYP-like sensor domain (PAS domain)"/>
    <property type="match status" value="1"/>
</dbReference>
<dbReference type="CDD" id="cd00130">
    <property type="entry name" value="PAS"/>
    <property type="match status" value="1"/>
</dbReference>
<evidence type="ECO:0000313" key="8">
    <source>
        <dbReference type="Proteomes" id="UP000052167"/>
    </source>
</evidence>
<dbReference type="InterPro" id="IPR035919">
    <property type="entry name" value="EAL_sf"/>
</dbReference>
<feature type="domain" description="EAL" evidence="4">
    <location>
        <begin position="524"/>
        <end position="782"/>
    </location>
</feature>
<dbReference type="Pfam" id="PF00563">
    <property type="entry name" value="EAL"/>
    <property type="match status" value="1"/>
</dbReference>
<evidence type="ECO:0000259" key="2">
    <source>
        <dbReference type="PROSITE" id="PS50112"/>
    </source>
</evidence>
<accession>A0A922TBR8</accession>
<dbReference type="SUPFAM" id="SSF158472">
    <property type="entry name" value="HAMP domain-like"/>
    <property type="match status" value="1"/>
</dbReference>
<dbReference type="RefSeq" id="WP_037162080.1">
    <property type="nucleotide sequence ID" value="NZ_CAJXID010000029.1"/>
</dbReference>
<dbReference type="AlphaFoldDB" id="A0A922TBR8"/>
<dbReference type="SUPFAM" id="SSF141868">
    <property type="entry name" value="EAL domain-like"/>
    <property type="match status" value="1"/>
</dbReference>
<dbReference type="InterPro" id="IPR035965">
    <property type="entry name" value="PAS-like_dom_sf"/>
</dbReference>
<dbReference type="PROSITE" id="PS50113">
    <property type="entry name" value="PAC"/>
    <property type="match status" value="1"/>
</dbReference>
<dbReference type="OrthoDB" id="9814202at2"/>
<feature type="domain" description="GGDEF" evidence="6">
    <location>
        <begin position="382"/>
        <end position="515"/>
    </location>
</feature>
<dbReference type="SUPFAM" id="SSF55073">
    <property type="entry name" value="Nucleotide cyclase"/>
    <property type="match status" value="1"/>
</dbReference>
<dbReference type="InterPro" id="IPR052155">
    <property type="entry name" value="Biofilm_reg_signaling"/>
</dbReference>
<dbReference type="InterPro" id="IPR000014">
    <property type="entry name" value="PAS"/>
</dbReference>
<dbReference type="Gene3D" id="3.30.70.270">
    <property type="match status" value="1"/>
</dbReference>
<evidence type="ECO:0000259" key="5">
    <source>
        <dbReference type="PROSITE" id="PS50885"/>
    </source>
</evidence>
<gene>
    <name evidence="7" type="ORF">GV68_21300</name>
</gene>
<keyword evidence="1" id="KW-1133">Transmembrane helix</keyword>
<dbReference type="NCBIfam" id="TIGR00229">
    <property type="entry name" value="sensory_box"/>
    <property type="match status" value="1"/>
</dbReference>
<keyword evidence="8" id="KW-1185">Reference proteome</keyword>
<dbReference type="CDD" id="cd06225">
    <property type="entry name" value="HAMP"/>
    <property type="match status" value="1"/>
</dbReference>
<dbReference type="CDD" id="cd01948">
    <property type="entry name" value="EAL"/>
    <property type="match status" value="1"/>
</dbReference>
<organism evidence="7 8">
    <name type="scientific">Pseudorhizobium pelagicum</name>
    <dbReference type="NCBI Taxonomy" id="1509405"/>
    <lineage>
        <taxon>Bacteria</taxon>
        <taxon>Pseudomonadati</taxon>
        <taxon>Pseudomonadota</taxon>
        <taxon>Alphaproteobacteria</taxon>
        <taxon>Hyphomicrobiales</taxon>
        <taxon>Rhizobiaceae</taxon>
        <taxon>Rhizobium/Agrobacterium group</taxon>
        <taxon>Pseudorhizobium</taxon>
    </lineage>
</organism>
<dbReference type="SMART" id="SM00267">
    <property type="entry name" value="GGDEF"/>
    <property type="match status" value="1"/>
</dbReference>
<evidence type="ECO:0000256" key="1">
    <source>
        <dbReference type="SAM" id="Phobius"/>
    </source>
</evidence>
<comment type="caution">
    <text evidence="7">The sequence shown here is derived from an EMBL/GenBank/DDBJ whole genome shotgun (WGS) entry which is preliminary data.</text>
</comment>
<dbReference type="SMART" id="SM00052">
    <property type="entry name" value="EAL"/>
    <property type="match status" value="1"/>
</dbReference>
<keyword evidence="1" id="KW-0812">Transmembrane</keyword>
<dbReference type="SMART" id="SM00091">
    <property type="entry name" value="PAS"/>
    <property type="match status" value="1"/>
</dbReference>
<dbReference type="PANTHER" id="PTHR44757:SF2">
    <property type="entry name" value="BIOFILM ARCHITECTURE MAINTENANCE PROTEIN MBAA"/>
    <property type="match status" value="1"/>
</dbReference>
<dbReference type="PROSITE" id="PS50112">
    <property type="entry name" value="PAS"/>
    <property type="match status" value="1"/>
</dbReference>
<dbReference type="InterPro" id="IPR029787">
    <property type="entry name" value="Nucleotide_cyclase"/>
</dbReference>
<dbReference type="NCBIfam" id="TIGR00254">
    <property type="entry name" value="GGDEF"/>
    <property type="match status" value="1"/>
</dbReference>
<reference evidence="7 8" key="1">
    <citation type="submission" date="2014-06" db="EMBL/GenBank/DDBJ databases">
        <title>Rhizobium pelagicum/R2-400B4.</title>
        <authorList>
            <person name="Kimes N.E."/>
            <person name="Lopez-Perez M."/>
        </authorList>
    </citation>
    <scope>NUCLEOTIDE SEQUENCE [LARGE SCALE GENOMIC DNA]</scope>
    <source>
        <strain evidence="7 8">R2-400B4</strain>
    </source>
</reference>
<dbReference type="Pfam" id="PF13426">
    <property type="entry name" value="PAS_9"/>
    <property type="match status" value="1"/>
</dbReference>
<dbReference type="Proteomes" id="UP000052167">
    <property type="component" value="Unassembled WGS sequence"/>
</dbReference>
<name>A0A922TBR8_9HYPH</name>
<evidence type="ECO:0000259" key="3">
    <source>
        <dbReference type="PROSITE" id="PS50113"/>
    </source>
</evidence>
<feature type="domain" description="PAC" evidence="3">
    <location>
        <begin position="297"/>
        <end position="350"/>
    </location>
</feature>